<reference evidence="1 2" key="1">
    <citation type="journal article" date="2018" name="Mol. Biol. Evol.">
        <title>Broad Genomic Sampling Reveals a Smut Pathogenic Ancestry of the Fungal Clade Ustilaginomycotina.</title>
        <authorList>
            <person name="Kijpornyongpan T."/>
            <person name="Mondo S.J."/>
            <person name="Barry K."/>
            <person name="Sandor L."/>
            <person name="Lee J."/>
            <person name="Lipzen A."/>
            <person name="Pangilinan J."/>
            <person name="LaButti K."/>
            <person name="Hainaut M."/>
            <person name="Henrissat B."/>
            <person name="Grigoriev I.V."/>
            <person name="Spatafora J.W."/>
            <person name="Aime M.C."/>
        </authorList>
    </citation>
    <scope>NUCLEOTIDE SEQUENCE [LARGE SCALE GENOMIC DNA]</scope>
    <source>
        <strain evidence="1 2">SA 807</strain>
    </source>
</reference>
<dbReference type="Proteomes" id="UP000245626">
    <property type="component" value="Unassembled WGS sequence"/>
</dbReference>
<evidence type="ECO:0000313" key="1">
    <source>
        <dbReference type="EMBL" id="PWN51015.1"/>
    </source>
</evidence>
<accession>A0ACD0NZ49</accession>
<gene>
    <name evidence="1" type="ORF">IE53DRAFT_386633</name>
</gene>
<sequence length="921" mass="100054">MAPIISRGRSQRSRKPPRLDFVPLTERSPLDATTLSSHPTTSTLSPSKQPDQQDLPFEKSRTRSTIHRKPLSQLDSNLASPFQPQQHPPSSAKVQPIHPTRRRRTFNPLPPASSTAEAPETETSAGDFADATSTVPNVPAPKLESEASTAPSTTARSTRRKNKLLASMPDEVPDIPPKCLAPIRRQGLSRRPRPPTRSVARMASPSSRSHPSTMDSIEQKKGDERRKKPEMTREMEEEKGQVTDEENQVESEAPPSKTVASQSSSAGGGATILVRETPSAAPPESQQEAESDDLEYVDLDRFRSFSKAKAKSPDREEEEGKERGNDTAELSLSHSEQGEEDDLSDKENRPPPIQTAAAPIQSGPLHSTPLAQRVQTSGPATMRSDLAVVKPASPSQRVRKVRAASNLRISTLDEAMGTMIASSFTSPSSSPPTLAQASTFNVYEEAGKVKAADWRKRLEMENFGDLSGGERVERNDPVEWPEEREGEERKRKSRGLESSDDPFGFLEVEKRLKAKREARVEEAKREVVEERQLEAGSEGLPRGGEEEGKFKEDNESRGERGEAEGIAGSASISPSKREQDEELARRAFASPSPSPPSNGDWRIRATEGESLGDEDAAAGRTSIQGEGAERPAELGARSSSPLSEPEASSDEAGGGSSASSVIKLSPPPGDKTRRRNAMGRRMLTKQDIEKVVRGSSPSSSSVDGKKKSLRLDEILSFLPPTRESKKGKKVAKGRGKGGGRGGRGQEGGEGRRRGRGKEEVEEEAKARRSTSTAHGRLKVSHATVRAARRRGREGRANGSGKRREEEEEEEGGPADSSSHQASGSETDETMEAGKERMGKSKGGGAGKANGKGKGKKEGEGKGEASEARDGRGTAKKGRSKRKKREEEEDYFGVSDTSSRERRLRLFKSLDDYELESELVIF</sequence>
<name>A0ACD0NZ49_9BASI</name>
<organism evidence="1 2">
    <name type="scientific">Violaceomyces palustris</name>
    <dbReference type="NCBI Taxonomy" id="1673888"/>
    <lineage>
        <taxon>Eukaryota</taxon>
        <taxon>Fungi</taxon>
        <taxon>Dikarya</taxon>
        <taxon>Basidiomycota</taxon>
        <taxon>Ustilaginomycotina</taxon>
        <taxon>Ustilaginomycetes</taxon>
        <taxon>Violaceomycetales</taxon>
        <taxon>Violaceomycetaceae</taxon>
        <taxon>Violaceomyces</taxon>
    </lineage>
</organism>
<proteinExistence type="predicted"/>
<evidence type="ECO:0000313" key="2">
    <source>
        <dbReference type="Proteomes" id="UP000245626"/>
    </source>
</evidence>
<keyword evidence="2" id="KW-1185">Reference proteome</keyword>
<dbReference type="EMBL" id="KZ819877">
    <property type="protein sequence ID" value="PWN51015.1"/>
    <property type="molecule type" value="Genomic_DNA"/>
</dbReference>
<protein>
    <submittedName>
        <fullName evidence="1">Uncharacterized protein</fullName>
    </submittedName>
</protein>